<keyword evidence="3" id="KW-1185">Reference proteome</keyword>
<accession>A0A8H5FN61</accession>
<evidence type="ECO:0000256" key="1">
    <source>
        <dbReference type="SAM" id="Coils"/>
    </source>
</evidence>
<evidence type="ECO:0000313" key="2">
    <source>
        <dbReference type="EMBL" id="KAF5342941.1"/>
    </source>
</evidence>
<dbReference type="AlphaFoldDB" id="A0A8H5FN61"/>
<dbReference type="OrthoDB" id="3365698at2759"/>
<gene>
    <name evidence="2" type="ORF">D9758_014969</name>
</gene>
<keyword evidence="1" id="KW-0175">Coiled coil</keyword>
<comment type="caution">
    <text evidence="2">The sequence shown here is derived from an EMBL/GenBank/DDBJ whole genome shotgun (WGS) entry which is preliminary data.</text>
</comment>
<protein>
    <recommendedName>
        <fullName evidence="4">F-box domain-containing protein</fullName>
    </recommendedName>
</protein>
<name>A0A8H5FN61_9AGAR</name>
<organism evidence="2 3">
    <name type="scientific">Tetrapyrgos nigripes</name>
    <dbReference type="NCBI Taxonomy" id="182062"/>
    <lineage>
        <taxon>Eukaryota</taxon>
        <taxon>Fungi</taxon>
        <taxon>Dikarya</taxon>
        <taxon>Basidiomycota</taxon>
        <taxon>Agaricomycotina</taxon>
        <taxon>Agaricomycetes</taxon>
        <taxon>Agaricomycetidae</taxon>
        <taxon>Agaricales</taxon>
        <taxon>Marasmiineae</taxon>
        <taxon>Marasmiaceae</taxon>
        <taxon>Tetrapyrgos</taxon>
    </lineage>
</organism>
<proteinExistence type="predicted"/>
<dbReference type="Proteomes" id="UP000559256">
    <property type="component" value="Unassembled WGS sequence"/>
</dbReference>
<sequence length="559" mass="62761">MFLRRHASTASLWRITDGNTSRRYLRVGEEELAFQEAQIKQCTAELKELHLKYARPDKLMRMKASLMAPIRKLPNEILSPILESSSLSFRFSTSSPPSKPYFMNVCQLWRDVALSSPRVWSDVRMKLNTDTTDLHCAITLAALRTHLSRSKSFDLFVAIVILNAEIDVDTAFHRHLDLLDAITSHSHRWRVLELCADGPWPKLFTPYFASVQRNYSMLVTLNHPLLADWESTPVLSAILSCSPNLHILKTTVFLETSSIHLPFSVTQLDIRLMDDDHVFEMLVNCPNLNMLFYHLRDSFPILAQAQIPPQISFSVRVLILACGSDQEECVASSNALLSNLLSSLILPNLENLTLWPGPVAMLEKDFSWPRQQFSDFISRSSCSLSSLTLYQLPLSDTDVYHFLLSLTTLVELEIAETCLDDADAASAITLFSKAFFQALHSTHYHQSPLVQAYLDSDSDSGCNSELDLALPVSTQALPRLLIMALNLTIRLSTFEALGEMVEMCHGSHSASVGVEYLWKVSVTVDGGGTDPSHRLSWEEGEDSNITGSVEVLNEGFREH</sequence>
<feature type="coiled-coil region" evidence="1">
    <location>
        <begin position="25"/>
        <end position="52"/>
    </location>
</feature>
<evidence type="ECO:0008006" key="4">
    <source>
        <dbReference type="Google" id="ProtNLM"/>
    </source>
</evidence>
<evidence type="ECO:0000313" key="3">
    <source>
        <dbReference type="Proteomes" id="UP000559256"/>
    </source>
</evidence>
<reference evidence="2 3" key="1">
    <citation type="journal article" date="2020" name="ISME J.">
        <title>Uncovering the hidden diversity of litter-decomposition mechanisms in mushroom-forming fungi.</title>
        <authorList>
            <person name="Floudas D."/>
            <person name="Bentzer J."/>
            <person name="Ahren D."/>
            <person name="Johansson T."/>
            <person name="Persson P."/>
            <person name="Tunlid A."/>
        </authorList>
    </citation>
    <scope>NUCLEOTIDE SEQUENCE [LARGE SCALE GENOMIC DNA]</scope>
    <source>
        <strain evidence="2 3">CBS 291.85</strain>
    </source>
</reference>
<dbReference type="EMBL" id="JAACJM010000152">
    <property type="protein sequence ID" value="KAF5342941.1"/>
    <property type="molecule type" value="Genomic_DNA"/>
</dbReference>